<dbReference type="Pfam" id="PF13302">
    <property type="entry name" value="Acetyltransf_3"/>
    <property type="match status" value="1"/>
</dbReference>
<dbReference type="Gene3D" id="3.40.630.30">
    <property type="match status" value="1"/>
</dbReference>
<dbReference type="AlphaFoldDB" id="A0A7W9Q779"/>
<dbReference type="GO" id="GO:0016747">
    <property type="term" value="F:acyltransferase activity, transferring groups other than amino-acyl groups"/>
    <property type="evidence" value="ECO:0007669"/>
    <property type="project" value="InterPro"/>
</dbReference>
<sequence length="192" mass="21600">MNAMETARMRLRRFTEADADDLAALHGDPEVMRYIDDPEPRSVITQEILPEILQEYGQLPNGMGRFVAEERESGVFLGWVSLRPASSVGLTGGTELGYRLRHAVWGHGYATEGARALVRRGFTELNLDRVVATTMTVNAGSRRVLEKTGLSLVRTFFVEWPEYLEGAEHGDVEYELTRETWSAQTVPGDRDR</sequence>
<dbReference type="PANTHER" id="PTHR43792:SF16">
    <property type="entry name" value="N-ACETYLTRANSFERASE DOMAIN-CONTAINING PROTEIN"/>
    <property type="match status" value="1"/>
</dbReference>
<evidence type="ECO:0000259" key="1">
    <source>
        <dbReference type="PROSITE" id="PS51186"/>
    </source>
</evidence>
<organism evidence="2 3">
    <name type="scientific">Streptomyces zagrosensis</name>
    <dbReference type="NCBI Taxonomy" id="1042984"/>
    <lineage>
        <taxon>Bacteria</taxon>
        <taxon>Bacillati</taxon>
        <taxon>Actinomycetota</taxon>
        <taxon>Actinomycetes</taxon>
        <taxon>Kitasatosporales</taxon>
        <taxon>Streptomycetaceae</taxon>
        <taxon>Streptomyces</taxon>
    </lineage>
</organism>
<dbReference type="InterPro" id="IPR016181">
    <property type="entry name" value="Acyl_CoA_acyltransferase"/>
</dbReference>
<feature type="domain" description="N-acetyltransferase" evidence="1">
    <location>
        <begin position="9"/>
        <end position="179"/>
    </location>
</feature>
<protein>
    <submittedName>
        <fullName evidence="2">RimJ/RimL family protein N-acetyltransferase</fullName>
    </submittedName>
</protein>
<accession>A0A7W9Q779</accession>
<evidence type="ECO:0000313" key="2">
    <source>
        <dbReference type="EMBL" id="MBB5934644.1"/>
    </source>
</evidence>
<keyword evidence="3" id="KW-1185">Reference proteome</keyword>
<dbReference type="SUPFAM" id="SSF55729">
    <property type="entry name" value="Acyl-CoA N-acyltransferases (Nat)"/>
    <property type="match status" value="1"/>
</dbReference>
<dbReference type="EMBL" id="JACHJL010000003">
    <property type="protein sequence ID" value="MBB5934644.1"/>
    <property type="molecule type" value="Genomic_DNA"/>
</dbReference>
<dbReference type="Proteomes" id="UP000588098">
    <property type="component" value="Unassembled WGS sequence"/>
</dbReference>
<proteinExistence type="predicted"/>
<reference evidence="2 3" key="1">
    <citation type="submission" date="2020-08" db="EMBL/GenBank/DDBJ databases">
        <title>Genomic Encyclopedia of Type Strains, Phase III (KMG-III): the genomes of soil and plant-associated and newly described type strains.</title>
        <authorList>
            <person name="Whitman W."/>
        </authorList>
    </citation>
    <scope>NUCLEOTIDE SEQUENCE [LARGE SCALE GENOMIC DNA]</scope>
    <source>
        <strain evidence="2 3">CECT 8305</strain>
    </source>
</reference>
<dbReference type="InterPro" id="IPR000182">
    <property type="entry name" value="GNAT_dom"/>
</dbReference>
<comment type="caution">
    <text evidence="2">The sequence shown here is derived from an EMBL/GenBank/DDBJ whole genome shotgun (WGS) entry which is preliminary data.</text>
</comment>
<dbReference type="PROSITE" id="PS51186">
    <property type="entry name" value="GNAT"/>
    <property type="match status" value="1"/>
</dbReference>
<dbReference type="InterPro" id="IPR051531">
    <property type="entry name" value="N-acetyltransferase"/>
</dbReference>
<dbReference type="PANTHER" id="PTHR43792">
    <property type="entry name" value="GNAT FAMILY, PUTATIVE (AFU_ORTHOLOGUE AFUA_3G00765)-RELATED-RELATED"/>
    <property type="match status" value="1"/>
</dbReference>
<gene>
    <name evidence="2" type="ORF">FHS42_001691</name>
</gene>
<name>A0A7W9Q779_9ACTN</name>
<keyword evidence="2" id="KW-0808">Transferase</keyword>
<evidence type="ECO:0000313" key="3">
    <source>
        <dbReference type="Proteomes" id="UP000588098"/>
    </source>
</evidence>